<dbReference type="PANTHER" id="PTHR31674">
    <property type="entry name" value="B3 DOMAIN-CONTAINING PROTEIN REM-LIKE 3-RELATED"/>
    <property type="match status" value="1"/>
</dbReference>
<evidence type="ECO:0000313" key="9">
    <source>
        <dbReference type="EMBL" id="VVB10145.1"/>
    </source>
</evidence>
<sequence length="118" mass="13477">MEGHKHTNGWKEFVEAHDFRIGEFIVFRHEGDMLFHVIALRPSCCKIQYATSRAFEEDDESDEIGEYSRKKKKFVENVKSESDHSSSDDLSNFSQSVPTSNLSRDTLGLVMDVTRGSS</sequence>
<dbReference type="InterPro" id="IPR039218">
    <property type="entry name" value="REM_fam"/>
</dbReference>
<evidence type="ECO:0000256" key="5">
    <source>
        <dbReference type="ARBA" id="ARBA00023163"/>
    </source>
</evidence>
<evidence type="ECO:0000256" key="2">
    <source>
        <dbReference type="ARBA" id="ARBA00022737"/>
    </source>
</evidence>
<evidence type="ECO:0000313" key="10">
    <source>
        <dbReference type="Proteomes" id="UP000489600"/>
    </source>
</evidence>
<comment type="caution">
    <text evidence="9">The sequence shown here is derived from an EMBL/GenBank/DDBJ whole genome shotgun (WGS) entry which is preliminary data.</text>
</comment>
<keyword evidence="10" id="KW-1185">Reference proteome</keyword>
<feature type="domain" description="TF-B3" evidence="8">
    <location>
        <begin position="1"/>
        <end position="43"/>
    </location>
</feature>
<protein>
    <recommendedName>
        <fullName evidence="8">TF-B3 domain-containing protein</fullName>
    </recommendedName>
</protein>
<dbReference type="SUPFAM" id="SSF101936">
    <property type="entry name" value="DNA-binding pseudobarrel domain"/>
    <property type="match status" value="1"/>
</dbReference>
<dbReference type="CDD" id="cd10017">
    <property type="entry name" value="B3_DNA"/>
    <property type="match status" value="1"/>
</dbReference>
<dbReference type="PANTHER" id="PTHR31674:SF62">
    <property type="entry name" value="B3 DOMAIN-CONTAINING PROTEIN REM14-RELATED"/>
    <property type="match status" value="1"/>
</dbReference>
<accession>A0A565C8Z5</accession>
<dbReference type="InterPro" id="IPR015300">
    <property type="entry name" value="DNA-bd_pseudobarrel_sf"/>
</dbReference>
<keyword evidence="4" id="KW-0238">DNA-binding</keyword>
<reference evidence="9" key="1">
    <citation type="submission" date="2019-07" db="EMBL/GenBank/DDBJ databases">
        <authorList>
            <person name="Dittberner H."/>
        </authorList>
    </citation>
    <scope>NUCLEOTIDE SEQUENCE [LARGE SCALE GENOMIC DNA]</scope>
</reference>
<dbReference type="Gene3D" id="2.40.330.10">
    <property type="entry name" value="DNA-binding pseudobarrel domain"/>
    <property type="match status" value="1"/>
</dbReference>
<proteinExistence type="predicted"/>
<dbReference type="GO" id="GO:0005634">
    <property type="term" value="C:nucleus"/>
    <property type="evidence" value="ECO:0007669"/>
    <property type="project" value="UniProtKB-SubCell"/>
</dbReference>
<gene>
    <name evidence="9" type="ORF">ANE_LOCUS20589</name>
</gene>
<keyword evidence="2" id="KW-0677">Repeat</keyword>
<evidence type="ECO:0000256" key="7">
    <source>
        <dbReference type="SAM" id="MobiDB-lite"/>
    </source>
</evidence>
<feature type="region of interest" description="Disordered" evidence="7">
    <location>
        <begin position="80"/>
        <end position="102"/>
    </location>
</feature>
<keyword evidence="6" id="KW-0539">Nucleus</keyword>
<evidence type="ECO:0000256" key="4">
    <source>
        <dbReference type="ARBA" id="ARBA00023125"/>
    </source>
</evidence>
<dbReference type="EMBL" id="CABITT030000007">
    <property type="protein sequence ID" value="VVB10145.1"/>
    <property type="molecule type" value="Genomic_DNA"/>
</dbReference>
<comment type="subcellular location">
    <subcellularLocation>
        <location evidence="1">Nucleus</location>
    </subcellularLocation>
</comment>
<keyword evidence="5" id="KW-0804">Transcription</keyword>
<dbReference type="OrthoDB" id="1666376at2759"/>
<evidence type="ECO:0000256" key="3">
    <source>
        <dbReference type="ARBA" id="ARBA00023015"/>
    </source>
</evidence>
<keyword evidence="3" id="KW-0805">Transcription regulation</keyword>
<dbReference type="GO" id="GO:0003677">
    <property type="term" value="F:DNA binding"/>
    <property type="evidence" value="ECO:0007669"/>
    <property type="project" value="UniProtKB-KW"/>
</dbReference>
<dbReference type="AlphaFoldDB" id="A0A565C8Z5"/>
<dbReference type="Proteomes" id="UP000489600">
    <property type="component" value="Unassembled WGS sequence"/>
</dbReference>
<evidence type="ECO:0000259" key="8">
    <source>
        <dbReference type="PROSITE" id="PS50863"/>
    </source>
</evidence>
<name>A0A565C8Z5_9BRAS</name>
<evidence type="ECO:0000256" key="1">
    <source>
        <dbReference type="ARBA" id="ARBA00004123"/>
    </source>
</evidence>
<organism evidence="9 10">
    <name type="scientific">Arabis nemorensis</name>
    <dbReference type="NCBI Taxonomy" id="586526"/>
    <lineage>
        <taxon>Eukaryota</taxon>
        <taxon>Viridiplantae</taxon>
        <taxon>Streptophyta</taxon>
        <taxon>Embryophyta</taxon>
        <taxon>Tracheophyta</taxon>
        <taxon>Spermatophyta</taxon>
        <taxon>Magnoliopsida</taxon>
        <taxon>eudicotyledons</taxon>
        <taxon>Gunneridae</taxon>
        <taxon>Pentapetalae</taxon>
        <taxon>rosids</taxon>
        <taxon>malvids</taxon>
        <taxon>Brassicales</taxon>
        <taxon>Brassicaceae</taxon>
        <taxon>Arabideae</taxon>
        <taxon>Arabis</taxon>
    </lineage>
</organism>
<dbReference type="InterPro" id="IPR003340">
    <property type="entry name" value="B3_DNA-bd"/>
</dbReference>
<dbReference type="PROSITE" id="PS50863">
    <property type="entry name" value="B3"/>
    <property type="match status" value="1"/>
</dbReference>
<evidence type="ECO:0000256" key="6">
    <source>
        <dbReference type="ARBA" id="ARBA00023242"/>
    </source>
</evidence>